<dbReference type="Pfam" id="PF10604">
    <property type="entry name" value="Polyketide_cyc2"/>
    <property type="match status" value="1"/>
</dbReference>
<dbReference type="Gene3D" id="3.30.530.20">
    <property type="match status" value="1"/>
</dbReference>
<dbReference type="EMBL" id="JAUJEB010000003">
    <property type="protein sequence ID" value="MDN5213502.1"/>
    <property type="molecule type" value="Genomic_DNA"/>
</dbReference>
<organism evidence="1 2">
    <name type="scientific">Agaribacillus aureus</name>
    <dbReference type="NCBI Taxonomy" id="3051825"/>
    <lineage>
        <taxon>Bacteria</taxon>
        <taxon>Pseudomonadati</taxon>
        <taxon>Bacteroidota</taxon>
        <taxon>Cytophagia</taxon>
        <taxon>Cytophagales</taxon>
        <taxon>Splendidivirgaceae</taxon>
        <taxon>Agaribacillus</taxon>
    </lineage>
</organism>
<gene>
    <name evidence="1" type="ORF">QQ020_15635</name>
</gene>
<sequence length="156" mass="17409">MKTLTKKIEVDVSKEEVWEVLFNQFGQVSRFNPLIKGSAHLSGAAGEVGATRSCDLNTGGTIKEEIISAEPMTRFEFEIIEGSMPMVKKMFAAYSLRPLADTRTEVTFIVKFMASPSFMGGIVKMMMGRMFLKMLASLKDYLEIGIEVNQGNHTNR</sequence>
<evidence type="ECO:0000313" key="2">
    <source>
        <dbReference type="Proteomes" id="UP001172083"/>
    </source>
</evidence>
<evidence type="ECO:0000313" key="1">
    <source>
        <dbReference type="EMBL" id="MDN5213502.1"/>
    </source>
</evidence>
<name>A0ABT8L6X5_9BACT</name>
<protein>
    <submittedName>
        <fullName evidence="1">SRPBCC family protein</fullName>
    </submittedName>
</protein>
<proteinExistence type="predicted"/>
<comment type="caution">
    <text evidence="1">The sequence shown here is derived from an EMBL/GenBank/DDBJ whole genome shotgun (WGS) entry which is preliminary data.</text>
</comment>
<dbReference type="InterPro" id="IPR023393">
    <property type="entry name" value="START-like_dom_sf"/>
</dbReference>
<dbReference type="CDD" id="cd07821">
    <property type="entry name" value="PYR_PYL_RCAR_like"/>
    <property type="match status" value="1"/>
</dbReference>
<accession>A0ABT8L6X5</accession>
<reference evidence="1" key="1">
    <citation type="submission" date="2023-06" db="EMBL/GenBank/DDBJ databases">
        <title>Genomic of Agaribacillus aureum.</title>
        <authorList>
            <person name="Wang G."/>
        </authorList>
    </citation>
    <scope>NUCLEOTIDE SEQUENCE</scope>
    <source>
        <strain evidence="1">BMA12</strain>
    </source>
</reference>
<dbReference type="Proteomes" id="UP001172083">
    <property type="component" value="Unassembled WGS sequence"/>
</dbReference>
<dbReference type="SUPFAM" id="SSF55961">
    <property type="entry name" value="Bet v1-like"/>
    <property type="match status" value="1"/>
</dbReference>
<dbReference type="InterPro" id="IPR019587">
    <property type="entry name" value="Polyketide_cyclase/dehydratase"/>
</dbReference>
<dbReference type="RefSeq" id="WP_346758840.1">
    <property type="nucleotide sequence ID" value="NZ_JAUJEB010000003.1"/>
</dbReference>
<keyword evidence="2" id="KW-1185">Reference proteome</keyword>